<dbReference type="InterPro" id="IPR000757">
    <property type="entry name" value="Beta-glucanase-like"/>
</dbReference>
<dbReference type="OrthoDB" id="192832at2759"/>
<dbReference type="CDD" id="cd02181">
    <property type="entry name" value="GH16_fungal_Lam16A_glucanase"/>
    <property type="match status" value="1"/>
</dbReference>
<feature type="region of interest" description="Disordered" evidence="1">
    <location>
        <begin position="389"/>
        <end position="445"/>
    </location>
</feature>
<proteinExistence type="predicted"/>
<dbReference type="Proteomes" id="UP001302367">
    <property type="component" value="Chromosome 5"/>
</dbReference>
<feature type="compositionally biased region" description="Basic and acidic residues" evidence="1">
    <location>
        <begin position="421"/>
        <end position="431"/>
    </location>
</feature>
<feature type="chain" id="PRO_5013592809" evidence="2">
    <location>
        <begin position="21"/>
        <end position="445"/>
    </location>
</feature>
<feature type="compositionally biased region" description="Acidic residues" evidence="1">
    <location>
        <begin position="390"/>
        <end position="413"/>
    </location>
</feature>
<feature type="signal peptide" evidence="2">
    <location>
        <begin position="1"/>
        <end position="20"/>
    </location>
</feature>
<dbReference type="PANTHER" id="PTHR10963">
    <property type="entry name" value="GLYCOSYL HYDROLASE-RELATED"/>
    <property type="match status" value="1"/>
</dbReference>
<dbReference type="EMBL" id="CP134188">
    <property type="protein sequence ID" value="WPB03764.1"/>
    <property type="molecule type" value="Genomic_DNA"/>
</dbReference>
<dbReference type="InterPro" id="IPR013320">
    <property type="entry name" value="ConA-like_dom_sf"/>
</dbReference>
<dbReference type="AlphaFoldDB" id="A0A2G5H9T1"/>
<dbReference type="EMBL" id="LKMD01000108">
    <property type="protein sequence ID" value="PIA89306.1"/>
    <property type="molecule type" value="Genomic_DNA"/>
</dbReference>
<dbReference type="Proteomes" id="UP000230605">
    <property type="component" value="Chromosome 5"/>
</dbReference>
<feature type="domain" description="GH16" evidence="3">
    <location>
        <begin position="24"/>
        <end position="288"/>
    </location>
</feature>
<keyword evidence="2" id="KW-0732">Signal</keyword>
<evidence type="ECO:0000256" key="2">
    <source>
        <dbReference type="SAM" id="SignalP"/>
    </source>
</evidence>
<dbReference type="PROSITE" id="PS51762">
    <property type="entry name" value="GH16_2"/>
    <property type="match status" value="1"/>
</dbReference>
<sequence length="445" mass="49756">MMRFSFLLSAWTIFAAQSLAYYVLDTDFFTVDTNGSFFDKFNFINETDPTHGTVSYRPYSDCRDLNLIQNTTDNIIMRVDSTNALSGDDGRPSVRIESKKKFYKGLIVVDVDHMPASICGVWPAFWTYGPDWPNNGEIDIIEGINQFQANRMTLHTAPGCYTKNQSTYSQQYSGSLLYTNCTAGTGCSIGTLETNTYGDGFNAIGGGIYATEWTEKYISIYFFPRDVCEQSDVITGPLGKNPDPSTWGIPLSRFDLTCNIEKNFRNHSIVFDTTFCGDWADGANQWNSTIPVNTTWPPYATSNSGAWLQSGKKHGFGPYFASNSTCAAKTGMICKDWVKKRPEAFKEAYWSVNALRVYQEYDGLASYGDAPGSLLDVDVEIDVDLSLGSGEEEQQEEESQQQEEENQQQEEDPPSLLGREASPHDGPDAPKHGGHFGHHKHKHRH</sequence>
<evidence type="ECO:0000259" key="3">
    <source>
        <dbReference type="PROSITE" id="PS51762"/>
    </source>
</evidence>
<dbReference type="PANTHER" id="PTHR10963:SF24">
    <property type="entry name" value="GLYCOSIDASE C21B10.07-RELATED"/>
    <property type="match status" value="1"/>
</dbReference>
<dbReference type="Gene3D" id="2.60.120.200">
    <property type="match status" value="1"/>
</dbReference>
<evidence type="ECO:0000313" key="5">
    <source>
        <dbReference type="EMBL" id="WPB03764.1"/>
    </source>
</evidence>
<dbReference type="GO" id="GO:0009251">
    <property type="term" value="P:glucan catabolic process"/>
    <property type="evidence" value="ECO:0007669"/>
    <property type="project" value="TreeGrafter"/>
</dbReference>
<dbReference type="InterPro" id="IPR050546">
    <property type="entry name" value="Glycosyl_Hydrlase_16"/>
</dbReference>
<gene>
    <name evidence="4" type="ORF">CB0940_07796</name>
    <name evidence="5" type="ORF">RHO25_008408</name>
</gene>
<reference evidence="5 7" key="2">
    <citation type="submission" date="2023-09" db="EMBL/GenBank/DDBJ databases">
        <title>Complete-Gapless Cercospora beticola genome.</title>
        <authorList>
            <person name="Wyatt N.A."/>
            <person name="Spanner R.E."/>
            <person name="Bolton M.D."/>
        </authorList>
    </citation>
    <scope>NUCLEOTIDE SEQUENCE [LARGE SCALE GENOMIC DNA]</scope>
    <source>
        <strain evidence="5">Cb09-40</strain>
    </source>
</reference>
<name>A0A2G5H9T1_CERBT</name>
<evidence type="ECO:0000313" key="6">
    <source>
        <dbReference type="Proteomes" id="UP000230605"/>
    </source>
</evidence>
<feature type="compositionally biased region" description="Basic residues" evidence="1">
    <location>
        <begin position="432"/>
        <end position="445"/>
    </location>
</feature>
<reference evidence="4 6" key="1">
    <citation type="submission" date="2015-10" db="EMBL/GenBank/DDBJ databases">
        <title>The cercosporin biosynthetic gene cluster was horizontally transferred to several fungal lineages and shown to be expanded in Cercospora beticola based on microsynteny with recipient genomes.</title>
        <authorList>
            <person name="De Jonge R."/>
            <person name="Ebert M.K."/>
            <person name="Suttle J.C."/>
            <person name="Jurick Ii W.M."/>
            <person name="Secor G.A."/>
            <person name="Thomma B.P."/>
            <person name="Van De Peer Y."/>
            <person name="Bolton M.D."/>
        </authorList>
    </citation>
    <scope>NUCLEOTIDE SEQUENCE [LARGE SCALE GENOMIC DNA]</scope>
    <source>
        <strain evidence="4 6">09-40</strain>
    </source>
</reference>
<accession>A0A2G5H9T1</accession>
<evidence type="ECO:0000313" key="4">
    <source>
        <dbReference type="EMBL" id="PIA89306.1"/>
    </source>
</evidence>
<dbReference type="GO" id="GO:0004553">
    <property type="term" value="F:hydrolase activity, hydrolyzing O-glycosyl compounds"/>
    <property type="evidence" value="ECO:0007669"/>
    <property type="project" value="InterPro"/>
</dbReference>
<evidence type="ECO:0000256" key="1">
    <source>
        <dbReference type="SAM" id="MobiDB-lite"/>
    </source>
</evidence>
<keyword evidence="7" id="KW-1185">Reference proteome</keyword>
<protein>
    <submittedName>
        <fullName evidence="4">Endo-1,3(4)-beta-glucanase xgeA</fullName>
    </submittedName>
</protein>
<evidence type="ECO:0000313" key="7">
    <source>
        <dbReference type="Proteomes" id="UP001302367"/>
    </source>
</evidence>
<dbReference type="Pfam" id="PF26113">
    <property type="entry name" value="GH16_XgeA"/>
    <property type="match status" value="1"/>
</dbReference>
<dbReference type="SUPFAM" id="SSF49899">
    <property type="entry name" value="Concanavalin A-like lectins/glucanases"/>
    <property type="match status" value="1"/>
</dbReference>
<organism evidence="4 6">
    <name type="scientific">Cercospora beticola</name>
    <name type="common">Sugarbeet leaf spot fungus</name>
    <dbReference type="NCBI Taxonomy" id="122368"/>
    <lineage>
        <taxon>Eukaryota</taxon>
        <taxon>Fungi</taxon>
        <taxon>Dikarya</taxon>
        <taxon>Ascomycota</taxon>
        <taxon>Pezizomycotina</taxon>
        <taxon>Dothideomycetes</taxon>
        <taxon>Dothideomycetidae</taxon>
        <taxon>Mycosphaerellales</taxon>
        <taxon>Mycosphaerellaceae</taxon>
        <taxon>Cercospora</taxon>
    </lineage>
</organism>